<keyword evidence="1" id="KW-0812">Transmembrane</keyword>
<keyword evidence="2" id="KW-0732">Signal</keyword>
<evidence type="ECO:0000313" key="5">
    <source>
        <dbReference type="RefSeq" id="XP_006876154.1"/>
    </source>
</evidence>
<dbReference type="InterPro" id="IPR003879">
    <property type="entry name" value="Butyrophylin_SPRY"/>
</dbReference>
<dbReference type="InterPro" id="IPR013783">
    <property type="entry name" value="Ig-like_fold"/>
</dbReference>
<dbReference type="PRINTS" id="PR01407">
    <property type="entry name" value="BUTYPHLNCDUF"/>
</dbReference>
<accession>A0A9B0UC17</accession>
<keyword evidence="1" id="KW-1133">Transmembrane helix</keyword>
<dbReference type="PANTHER" id="PTHR24103">
    <property type="entry name" value="E3 UBIQUITIN-PROTEIN LIGASE TRIM"/>
    <property type="match status" value="1"/>
</dbReference>
<name>A0A9B0UC17_CHRAS</name>
<evidence type="ECO:0000313" key="4">
    <source>
        <dbReference type="Proteomes" id="UP000504623"/>
    </source>
</evidence>
<feature type="transmembrane region" description="Helical" evidence="1">
    <location>
        <begin position="78"/>
        <end position="100"/>
    </location>
</feature>
<dbReference type="GeneID" id="102811488"/>
<dbReference type="InterPro" id="IPR006574">
    <property type="entry name" value="PRY"/>
</dbReference>
<evidence type="ECO:0000259" key="3">
    <source>
        <dbReference type="PROSITE" id="PS50188"/>
    </source>
</evidence>
<dbReference type="Gene3D" id="2.60.120.920">
    <property type="match status" value="1"/>
</dbReference>
<proteinExistence type="predicted"/>
<dbReference type="Pfam" id="PF13765">
    <property type="entry name" value="PRY"/>
    <property type="match status" value="1"/>
</dbReference>
<organism evidence="4 5">
    <name type="scientific">Chrysochloris asiatica</name>
    <name type="common">Cape golden mole</name>
    <dbReference type="NCBI Taxonomy" id="185453"/>
    <lineage>
        <taxon>Eukaryota</taxon>
        <taxon>Metazoa</taxon>
        <taxon>Chordata</taxon>
        <taxon>Craniata</taxon>
        <taxon>Vertebrata</taxon>
        <taxon>Euteleostomi</taxon>
        <taxon>Mammalia</taxon>
        <taxon>Eutheria</taxon>
        <taxon>Afrotheria</taxon>
        <taxon>Chrysochloridae</taxon>
        <taxon>Chrysochlorinae</taxon>
        <taxon>Chrysochloris</taxon>
    </lineage>
</organism>
<dbReference type="InterPro" id="IPR003877">
    <property type="entry name" value="SPRY_dom"/>
</dbReference>
<dbReference type="Proteomes" id="UP000504623">
    <property type="component" value="Unplaced"/>
</dbReference>
<reference evidence="5" key="1">
    <citation type="submission" date="2025-08" db="UniProtKB">
        <authorList>
            <consortium name="RefSeq"/>
        </authorList>
    </citation>
    <scope>IDENTIFICATION</scope>
    <source>
        <tissue evidence="5">Spleen</tissue>
    </source>
</reference>
<gene>
    <name evidence="5" type="primary">LOC102811488</name>
</gene>
<dbReference type="FunFam" id="2.60.120.920:FF:000004">
    <property type="entry name" value="Butyrophilin subfamily 1 member A1"/>
    <property type="match status" value="1"/>
</dbReference>
<dbReference type="Gene3D" id="2.60.40.10">
    <property type="entry name" value="Immunoglobulins"/>
    <property type="match status" value="1"/>
</dbReference>
<feature type="domain" description="B30.2/SPRY" evidence="3">
    <location>
        <begin position="111"/>
        <end position="306"/>
    </location>
</feature>
<feature type="signal peptide" evidence="2">
    <location>
        <begin position="1"/>
        <end position="30"/>
    </location>
</feature>
<dbReference type="AlphaFoldDB" id="A0A9B0UC17"/>
<evidence type="ECO:0000256" key="1">
    <source>
        <dbReference type="SAM" id="Phobius"/>
    </source>
</evidence>
<dbReference type="InterPro" id="IPR050143">
    <property type="entry name" value="TRIM/RBCC"/>
</dbReference>
<protein>
    <submittedName>
        <fullName evidence="5">Butyrophilin subfamily 1 member A1-like</fullName>
    </submittedName>
</protein>
<dbReference type="SUPFAM" id="SSF49899">
    <property type="entry name" value="Concanavalin A-like lectins/glucanases"/>
    <property type="match status" value="1"/>
</dbReference>
<dbReference type="OrthoDB" id="6105938at2759"/>
<dbReference type="InterPro" id="IPR043136">
    <property type="entry name" value="B30.2/SPRY_sf"/>
</dbReference>
<keyword evidence="1" id="KW-0472">Membrane</keyword>
<dbReference type="SMART" id="SM00589">
    <property type="entry name" value="PRY"/>
    <property type="match status" value="1"/>
</dbReference>
<dbReference type="RefSeq" id="XP_006876154.1">
    <property type="nucleotide sequence ID" value="XM_006876092.1"/>
</dbReference>
<dbReference type="SMART" id="SM00449">
    <property type="entry name" value="SPRY"/>
    <property type="match status" value="1"/>
</dbReference>
<keyword evidence="4" id="KW-1185">Reference proteome</keyword>
<evidence type="ECO:0000256" key="2">
    <source>
        <dbReference type="SAM" id="SignalP"/>
    </source>
</evidence>
<dbReference type="Pfam" id="PF00622">
    <property type="entry name" value="SPRY"/>
    <property type="match status" value="1"/>
</dbReference>
<dbReference type="InterPro" id="IPR001870">
    <property type="entry name" value="B30.2/SPRY"/>
</dbReference>
<feature type="chain" id="PRO_5038647947" evidence="2">
    <location>
        <begin position="31"/>
        <end position="361"/>
    </location>
</feature>
<dbReference type="InterPro" id="IPR013320">
    <property type="entry name" value="ConA-like_dom_sf"/>
</dbReference>
<sequence>MAKPPFQDTSLPCCFIILIFLQLLLTVVHGDGKVNFDVIGPENPILAIVGKDTELPCHLSPNISAEDMELRWFQPTTAWRTLLLVLMALGFVTVGAICVFQKRQRKKTRKQLDEMREQQEMEHQSRASGDGLQLLYDTTNPKLVLSEDLKSVSRLIFEQYLPDNPERFDLDPCVLGQERFTTGRYYWEVEVGNRRAWNLGVCLESLDRKGRIPKSPKHGLWAVEFYKKKLWALTFPRTRLHSPEPLNRVGILLDCEAGNISFYNGAIGSHIYTFAGVSFSDVLRPFFCLWVHDPSPVTICSMSSESGEVADPLEASELPQGVPVTPIRERTFSRDRNPLWTRPMFLSPQSSPTLQKKHILV</sequence>
<dbReference type="PROSITE" id="PS50188">
    <property type="entry name" value="B302_SPRY"/>
    <property type="match status" value="1"/>
</dbReference>